<comment type="caution">
    <text evidence="2">The sequence shown here is derived from an EMBL/GenBank/DDBJ whole genome shotgun (WGS) entry which is preliminary data.</text>
</comment>
<dbReference type="AlphaFoldDB" id="A0A4Q8BFL4"/>
<keyword evidence="1" id="KW-0812">Transmembrane</keyword>
<evidence type="ECO:0000256" key="1">
    <source>
        <dbReference type="SAM" id="Phobius"/>
    </source>
</evidence>
<proteinExistence type="predicted"/>
<protein>
    <submittedName>
        <fullName evidence="2">Uncharacterized protein</fullName>
    </submittedName>
</protein>
<evidence type="ECO:0000313" key="3">
    <source>
        <dbReference type="Proteomes" id="UP000294114"/>
    </source>
</evidence>
<name>A0A4Q8BFL4_9ACTN</name>
<reference evidence="2 3" key="1">
    <citation type="submission" date="2019-02" db="EMBL/GenBank/DDBJ databases">
        <title>Sequencing the genomes of 1000 actinobacteria strains.</title>
        <authorList>
            <person name="Klenk H.-P."/>
        </authorList>
    </citation>
    <scope>NUCLEOTIDE SEQUENCE [LARGE SCALE GENOMIC DNA]</scope>
    <source>
        <strain evidence="2 3">DSM 45612</strain>
    </source>
</reference>
<keyword evidence="1" id="KW-0472">Membrane</keyword>
<organism evidence="2 3">
    <name type="scientific">Micromonospora kangleipakensis</name>
    <dbReference type="NCBI Taxonomy" id="1077942"/>
    <lineage>
        <taxon>Bacteria</taxon>
        <taxon>Bacillati</taxon>
        <taxon>Actinomycetota</taxon>
        <taxon>Actinomycetes</taxon>
        <taxon>Micromonosporales</taxon>
        <taxon>Micromonosporaceae</taxon>
        <taxon>Micromonospora</taxon>
    </lineage>
</organism>
<gene>
    <name evidence="2" type="ORF">EV384_5450</name>
</gene>
<dbReference type="Proteomes" id="UP000294114">
    <property type="component" value="Unassembled WGS sequence"/>
</dbReference>
<dbReference type="EMBL" id="SHLD01000001">
    <property type="protein sequence ID" value="RZU76764.1"/>
    <property type="molecule type" value="Genomic_DNA"/>
</dbReference>
<feature type="transmembrane region" description="Helical" evidence="1">
    <location>
        <begin position="37"/>
        <end position="59"/>
    </location>
</feature>
<accession>A0A4Q8BFL4</accession>
<dbReference type="RefSeq" id="WP_130337642.1">
    <property type="nucleotide sequence ID" value="NZ_SHLD01000001.1"/>
</dbReference>
<evidence type="ECO:0000313" key="2">
    <source>
        <dbReference type="EMBL" id="RZU76764.1"/>
    </source>
</evidence>
<feature type="transmembrane region" description="Helical" evidence="1">
    <location>
        <begin position="12"/>
        <end position="31"/>
    </location>
</feature>
<keyword evidence="1" id="KW-1133">Transmembrane helix</keyword>
<keyword evidence="3" id="KW-1185">Reference proteome</keyword>
<sequence length="74" mass="7961">MTVRDVPLKWLTWPPAVVSVVAWCLGCLTHAGFFDLLAVAAGSWLGGYVLSAAAIRYLVRTNQLSGTGEDEPEL</sequence>